<evidence type="ECO:0000259" key="4">
    <source>
        <dbReference type="PROSITE" id="PS01124"/>
    </source>
</evidence>
<dbReference type="InterPro" id="IPR018062">
    <property type="entry name" value="HTH_AraC-typ_CS"/>
</dbReference>
<dbReference type="Gene3D" id="1.10.10.60">
    <property type="entry name" value="Homeodomain-like"/>
    <property type="match status" value="2"/>
</dbReference>
<evidence type="ECO:0000256" key="1">
    <source>
        <dbReference type="ARBA" id="ARBA00023015"/>
    </source>
</evidence>
<evidence type="ECO:0000313" key="5">
    <source>
        <dbReference type="EMBL" id="SEA50147.1"/>
    </source>
</evidence>
<keyword evidence="6" id="KW-1185">Reference proteome</keyword>
<evidence type="ECO:0000256" key="3">
    <source>
        <dbReference type="ARBA" id="ARBA00023163"/>
    </source>
</evidence>
<reference evidence="6" key="1">
    <citation type="submission" date="2016-10" db="EMBL/GenBank/DDBJ databases">
        <authorList>
            <person name="Varghese N."/>
            <person name="Submissions S."/>
        </authorList>
    </citation>
    <scope>NUCLEOTIDE SEQUENCE [LARGE SCALE GENOMIC DNA]</scope>
    <source>
        <strain evidence="6">DSM 23920</strain>
    </source>
</reference>
<dbReference type="PROSITE" id="PS01124">
    <property type="entry name" value="HTH_ARAC_FAMILY_2"/>
    <property type="match status" value="1"/>
</dbReference>
<sequence length="332" mass="38299">MRIKNSAGYRYAITICDLLSMVSDTGLWPDFKNHYLFAMNLPAIKYLTVNEQDPGWGLITTTVGLQKILPLQAYPSKDHPSPYWFYPETGRILQEFQLIYITEGKGTFRVKSKPAITVSAGQIIMLFPGEWHTYSPAAEGWTTYWVGFKGRFAEQLVQQQFFRKADAIHQVGYQEKMVALFQDIIQHAYEEKPGYQPLISSTVIQLLGLLHYTIQNNQFTDPEIVTKIARAKTMMQEHPGGEIPPEELAQALNISYSWFRKMFRKYTGLAPAQYQHQLKMQKAREWLANTDKPVKEIAYILNFDSPNYFNNSFKQSTGITPARFRKLWRSGA</sequence>
<dbReference type="Pfam" id="PF12833">
    <property type="entry name" value="HTH_18"/>
    <property type="match status" value="1"/>
</dbReference>
<feature type="domain" description="HTH araC/xylS-type" evidence="4">
    <location>
        <begin position="229"/>
        <end position="327"/>
    </location>
</feature>
<dbReference type="GO" id="GO:0043565">
    <property type="term" value="F:sequence-specific DNA binding"/>
    <property type="evidence" value="ECO:0007669"/>
    <property type="project" value="InterPro"/>
</dbReference>
<dbReference type="SMART" id="SM00342">
    <property type="entry name" value="HTH_ARAC"/>
    <property type="match status" value="1"/>
</dbReference>
<dbReference type="GO" id="GO:0003700">
    <property type="term" value="F:DNA-binding transcription factor activity"/>
    <property type="evidence" value="ECO:0007669"/>
    <property type="project" value="InterPro"/>
</dbReference>
<proteinExistence type="predicted"/>
<keyword evidence="3" id="KW-0804">Transcription</keyword>
<dbReference type="Proteomes" id="UP000199656">
    <property type="component" value="Unassembled WGS sequence"/>
</dbReference>
<organism evidence="5 6">
    <name type="scientific">Chitinophaga terrae</name>
    <name type="common">ex Kim and Jung 2007</name>
    <dbReference type="NCBI Taxonomy" id="408074"/>
    <lineage>
        <taxon>Bacteria</taxon>
        <taxon>Pseudomonadati</taxon>
        <taxon>Bacteroidota</taxon>
        <taxon>Chitinophagia</taxon>
        <taxon>Chitinophagales</taxon>
        <taxon>Chitinophagaceae</taxon>
        <taxon>Chitinophaga</taxon>
    </lineage>
</organism>
<dbReference type="InterPro" id="IPR037923">
    <property type="entry name" value="HTH-like"/>
</dbReference>
<accession>A0A1H4BPZ6</accession>
<keyword evidence="1" id="KW-0805">Transcription regulation</keyword>
<dbReference type="InterPro" id="IPR003313">
    <property type="entry name" value="AraC-bd"/>
</dbReference>
<dbReference type="PANTHER" id="PTHR43280:SF30">
    <property type="entry name" value="MMSAB OPERON REGULATORY PROTEIN"/>
    <property type="match status" value="1"/>
</dbReference>
<dbReference type="PROSITE" id="PS00041">
    <property type="entry name" value="HTH_ARAC_FAMILY_1"/>
    <property type="match status" value="1"/>
</dbReference>
<gene>
    <name evidence="5" type="ORF">SAMN05660909_02213</name>
</gene>
<dbReference type="PANTHER" id="PTHR43280">
    <property type="entry name" value="ARAC-FAMILY TRANSCRIPTIONAL REGULATOR"/>
    <property type="match status" value="1"/>
</dbReference>
<protein>
    <submittedName>
        <fullName evidence="5">AraC-type DNA-binding protein</fullName>
    </submittedName>
</protein>
<dbReference type="InterPro" id="IPR009057">
    <property type="entry name" value="Homeodomain-like_sf"/>
</dbReference>
<dbReference type="EMBL" id="FNRL01000008">
    <property type="protein sequence ID" value="SEA50147.1"/>
    <property type="molecule type" value="Genomic_DNA"/>
</dbReference>
<dbReference type="AlphaFoldDB" id="A0A1H4BPZ6"/>
<name>A0A1H4BPZ6_9BACT</name>
<dbReference type="SUPFAM" id="SSF51215">
    <property type="entry name" value="Regulatory protein AraC"/>
    <property type="match status" value="1"/>
</dbReference>
<dbReference type="STRING" id="408074.SAMN05660909_02213"/>
<evidence type="ECO:0000313" key="6">
    <source>
        <dbReference type="Proteomes" id="UP000199656"/>
    </source>
</evidence>
<keyword evidence="2 5" id="KW-0238">DNA-binding</keyword>
<evidence type="ECO:0000256" key="2">
    <source>
        <dbReference type="ARBA" id="ARBA00023125"/>
    </source>
</evidence>
<dbReference type="InterPro" id="IPR018060">
    <property type="entry name" value="HTH_AraC"/>
</dbReference>
<dbReference type="Gene3D" id="2.60.120.280">
    <property type="entry name" value="Regulatory protein AraC"/>
    <property type="match status" value="1"/>
</dbReference>
<dbReference type="SUPFAM" id="SSF46689">
    <property type="entry name" value="Homeodomain-like"/>
    <property type="match status" value="2"/>
</dbReference>
<dbReference type="Pfam" id="PF02311">
    <property type="entry name" value="AraC_binding"/>
    <property type="match status" value="1"/>
</dbReference>